<evidence type="ECO:0000313" key="2">
    <source>
        <dbReference type="EMBL" id="SFR11794.1"/>
    </source>
</evidence>
<dbReference type="Proteomes" id="UP000199584">
    <property type="component" value="Unassembled WGS sequence"/>
</dbReference>
<dbReference type="STRING" id="39060.SAMN05660706_12370"/>
<gene>
    <name evidence="2" type="ORF">SAMN05660706_12370</name>
</gene>
<proteinExistence type="predicted"/>
<feature type="domain" description="HTH myb-type" evidence="1">
    <location>
        <begin position="235"/>
        <end position="288"/>
    </location>
</feature>
<evidence type="ECO:0000259" key="1">
    <source>
        <dbReference type="PROSITE" id="PS51294"/>
    </source>
</evidence>
<name>A0A1I6E1Z6_9FIRM</name>
<dbReference type="GO" id="GO:0003700">
    <property type="term" value="F:DNA-binding transcription factor activity"/>
    <property type="evidence" value="ECO:0007669"/>
    <property type="project" value="InterPro"/>
</dbReference>
<dbReference type="OrthoDB" id="1669646at2"/>
<accession>A0A1I6E1Z6</accession>
<keyword evidence="3" id="KW-1185">Reference proteome</keyword>
<dbReference type="RefSeq" id="WP_092485337.1">
    <property type="nucleotide sequence ID" value="NZ_FOYM01000023.1"/>
</dbReference>
<dbReference type="SUPFAM" id="SSF46955">
    <property type="entry name" value="Putative DNA-binding domain"/>
    <property type="match status" value="1"/>
</dbReference>
<dbReference type="InterPro" id="IPR009061">
    <property type="entry name" value="DNA-bd_dom_put_sf"/>
</dbReference>
<protein>
    <submittedName>
        <fullName evidence="2">Sigma-70, region 4</fullName>
    </submittedName>
</protein>
<reference evidence="3" key="1">
    <citation type="submission" date="2016-10" db="EMBL/GenBank/DDBJ databases">
        <authorList>
            <person name="Varghese N."/>
            <person name="Submissions S."/>
        </authorList>
    </citation>
    <scope>NUCLEOTIDE SEQUENCE [LARGE SCALE GENOMIC DNA]</scope>
    <source>
        <strain evidence="3">DSM 3669</strain>
    </source>
</reference>
<dbReference type="GO" id="GO:0006352">
    <property type="term" value="P:DNA-templated transcription initiation"/>
    <property type="evidence" value="ECO:0007669"/>
    <property type="project" value="InterPro"/>
</dbReference>
<dbReference type="EMBL" id="FOYM01000023">
    <property type="protein sequence ID" value="SFR11794.1"/>
    <property type="molecule type" value="Genomic_DNA"/>
</dbReference>
<organism evidence="2 3">
    <name type="scientific">Desulfoscipio geothermicus DSM 3669</name>
    <dbReference type="NCBI Taxonomy" id="1121426"/>
    <lineage>
        <taxon>Bacteria</taxon>
        <taxon>Bacillati</taxon>
        <taxon>Bacillota</taxon>
        <taxon>Clostridia</taxon>
        <taxon>Eubacteriales</taxon>
        <taxon>Desulfallaceae</taxon>
        <taxon>Desulfoscipio</taxon>
    </lineage>
</organism>
<dbReference type="AlphaFoldDB" id="A0A1I6E1Z6"/>
<dbReference type="InterPro" id="IPR017930">
    <property type="entry name" value="Myb_dom"/>
</dbReference>
<dbReference type="PROSITE" id="PS51294">
    <property type="entry name" value="HTH_MYB"/>
    <property type="match status" value="1"/>
</dbReference>
<dbReference type="Pfam" id="PF04545">
    <property type="entry name" value="Sigma70_r4"/>
    <property type="match status" value="1"/>
</dbReference>
<dbReference type="InterPro" id="IPR007630">
    <property type="entry name" value="RNA_pol_sigma70_r4"/>
</dbReference>
<sequence>MSCWSICELQYLIDHYKTCGPTAVAKAMGRDVNSVSGMAGVLGIRRDREAEYSEDEVNFLRKNWGKMTVKAIARKLSRSVDSVEKKAKKLKLGPVYNPGYFNQSEIEKITGINHQTLKRYIEQGLIKATRSKTKKGRIKQITPKELERFLRENPDKWDARKAKSVIKAIRAKELEVEKTKVKRSEGVVKRKVPAMLRDRFMDFVVQVALDYSDRIAEARKGPEWFRSKLEQDQSRHPRERMRWTPAEDAALRRMFRENKLTYKEIGERLGRSAGAVNSRLAKIIIWGAQPVKKAR</sequence>
<evidence type="ECO:0000313" key="3">
    <source>
        <dbReference type="Proteomes" id="UP000199584"/>
    </source>
</evidence>